<feature type="compositionally biased region" description="Low complexity" evidence="13">
    <location>
        <begin position="541"/>
        <end position="557"/>
    </location>
</feature>
<evidence type="ECO:0000256" key="9">
    <source>
        <dbReference type="ARBA" id="ARBA00022845"/>
    </source>
</evidence>
<evidence type="ECO:0000313" key="16">
    <source>
        <dbReference type="Proteomes" id="UP000239576"/>
    </source>
</evidence>
<evidence type="ECO:0000256" key="5">
    <source>
        <dbReference type="ARBA" id="ARBA00022737"/>
    </source>
</evidence>
<name>A0A2T1EP09_9CYAN</name>
<reference evidence="16" key="1">
    <citation type="submission" date="2018-02" db="EMBL/GenBank/DDBJ databases">
        <authorList>
            <person name="Moore K."/>
            <person name="Momper L."/>
        </authorList>
    </citation>
    <scope>NUCLEOTIDE SEQUENCE [LARGE SCALE GENOMIC DNA]</scope>
    <source>
        <strain evidence="16">ULC18</strain>
    </source>
</reference>
<dbReference type="OrthoDB" id="9762369at2"/>
<dbReference type="RefSeq" id="WP_106254825.1">
    <property type="nucleotide sequence ID" value="NZ_CAWNSW010000073.1"/>
</dbReference>
<dbReference type="InterPro" id="IPR017871">
    <property type="entry name" value="ABC_transporter-like_CS"/>
</dbReference>
<keyword evidence="8 15" id="KW-0067">ATP-binding</keyword>
<dbReference type="GO" id="GO:0019843">
    <property type="term" value="F:rRNA binding"/>
    <property type="evidence" value="ECO:0007669"/>
    <property type="project" value="UniProtKB-KW"/>
</dbReference>
<keyword evidence="7" id="KW-0378">Hydrolase</keyword>
<keyword evidence="6" id="KW-0547">Nucleotide-binding</keyword>
<dbReference type="InterPro" id="IPR037118">
    <property type="entry name" value="Val-tRNA_synth_C_sf"/>
</dbReference>
<dbReference type="InterPro" id="IPR003593">
    <property type="entry name" value="AAA+_ATPase"/>
</dbReference>
<comment type="similarity">
    <text evidence="1">Belongs to the ABC transporter superfamily. ABCF family. Translational throttle EttA subfamily.</text>
</comment>
<evidence type="ECO:0000256" key="2">
    <source>
        <dbReference type="ARBA" id="ARBA00022490"/>
    </source>
</evidence>
<accession>A0A2T1EP09</accession>
<keyword evidence="2" id="KW-0963">Cytoplasm</keyword>
<keyword evidence="5" id="KW-0677">Repeat</keyword>
<feature type="domain" description="ABC transporter" evidence="14">
    <location>
        <begin position="4"/>
        <end position="256"/>
    </location>
</feature>
<dbReference type="Proteomes" id="UP000239576">
    <property type="component" value="Unassembled WGS sequence"/>
</dbReference>
<dbReference type="Pfam" id="PF12848">
    <property type="entry name" value="ABC_tran_Xtn"/>
    <property type="match status" value="1"/>
</dbReference>
<dbReference type="PROSITE" id="PS50893">
    <property type="entry name" value="ABC_TRANSPORTER_2"/>
    <property type="match status" value="2"/>
</dbReference>
<evidence type="ECO:0000256" key="7">
    <source>
        <dbReference type="ARBA" id="ARBA00022801"/>
    </source>
</evidence>
<dbReference type="Gene3D" id="3.40.50.300">
    <property type="entry name" value="P-loop containing nucleotide triphosphate hydrolases"/>
    <property type="match status" value="2"/>
</dbReference>
<organism evidence="15 16">
    <name type="scientific">Stenomitos frigidus ULC18</name>
    <dbReference type="NCBI Taxonomy" id="2107698"/>
    <lineage>
        <taxon>Bacteria</taxon>
        <taxon>Bacillati</taxon>
        <taxon>Cyanobacteriota</taxon>
        <taxon>Cyanophyceae</taxon>
        <taxon>Leptolyngbyales</taxon>
        <taxon>Leptolyngbyaceae</taxon>
        <taxon>Stenomitos</taxon>
    </lineage>
</organism>
<dbReference type="Gene3D" id="1.10.287.380">
    <property type="entry name" value="Valyl-tRNA synthetase, C-terminal domain"/>
    <property type="match status" value="1"/>
</dbReference>
<proteinExistence type="inferred from homology"/>
<dbReference type="SUPFAM" id="SSF52540">
    <property type="entry name" value="P-loop containing nucleoside triphosphate hydrolases"/>
    <property type="match status" value="2"/>
</dbReference>
<dbReference type="GO" id="GO:0000049">
    <property type="term" value="F:tRNA binding"/>
    <property type="evidence" value="ECO:0007669"/>
    <property type="project" value="UniProtKB-KW"/>
</dbReference>
<keyword evidence="3" id="KW-0820">tRNA-binding</keyword>
<evidence type="ECO:0000256" key="13">
    <source>
        <dbReference type="SAM" id="MobiDB-lite"/>
    </source>
</evidence>
<reference evidence="15 16" key="2">
    <citation type="submission" date="2018-03" db="EMBL/GenBank/DDBJ databases">
        <title>The ancient ancestry and fast evolution of plastids.</title>
        <authorList>
            <person name="Moore K.R."/>
            <person name="Magnabosco C."/>
            <person name="Momper L."/>
            <person name="Gold D.A."/>
            <person name="Bosak T."/>
            <person name="Fournier G.P."/>
        </authorList>
    </citation>
    <scope>NUCLEOTIDE SEQUENCE [LARGE SCALE GENOMIC DNA]</scope>
    <source>
        <strain evidence="15 16">ULC18</strain>
    </source>
</reference>
<feature type="region of interest" description="Disordered" evidence="13">
    <location>
        <begin position="541"/>
        <end position="585"/>
    </location>
</feature>
<evidence type="ECO:0000256" key="4">
    <source>
        <dbReference type="ARBA" id="ARBA00022730"/>
    </source>
</evidence>
<evidence type="ECO:0000256" key="3">
    <source>
        <dbReference type="ARBA" id="ARBA00022555"/>
    </source>
</evidence>
<gene>
    <name evidence="15" type="ORF">C7B82_03050</name>
</gene>
<dbReference type="Pfam" id="PF16326">
    <property type="entry name" value="ABC_tran_CTD"/>
    <property type="match status" value="1"/>
</dbReference>
<dbReference type="PROSITE" id="PS00211">
    <property type="entry name" value="ABC_TRANSPORTER_1"/>
    <property type="match status" value="1"/>
</dbReference>
<dbReference type="FunFam" id="3.40.50.300:FF:000183">
    <property type="entry name" value="ABC transporter ATP-binding protein yjjK"/>
    <property type="match status" value="1"/>
</dbReference>
<keyword evidence="9" id="KW-0810">Translation regulation</keyword>
<evidence type="ECO:0000256" key="6">
    <source>
        <dbReference type="ARBA" id="ARBA00022741"/>
    </source>
</evidence>
<sequence>MSIFTLRSLHKDFGIKEILHDASFSLDDGDKVGLIGTNGSGKSTLLKMIAGLESIDSGEMLVNPSVRIVYLPQQPELDDDRTVLEQVFADSGDQMALVREFEEISDKLAHGHGDQDQLMAKLSSLTHQLDATGAWDLETNAKIILTKLGIDDFEAKIGDLSGGYRKRIALAAALLSEPDVLLMDEPTNHLDALSVEWLQSYLNRFRGALLLITHDRYFLDRVTNRILEIDRGDLFTYSGNYSYYLEKKALAEDSAASTERKHQGLLRRELEWLKRGPKARSTKQKARIDRVHALQATEFKQGHGKVDIATAGRRIGKKVIELVAVTKGYGDRTLINGFTYEFSPEDRVGIIGGNGVGKSTLMDMITGRLQPDSGTVEIGTTIHIGYFDQHSDDLTLNPEQRVIDYLKDVAELVKIADGTVITASQMLERFLFPGNQQYAPINKLSGGERRRLFLLRVLMSAPNILILDEPTNDLDVQTLAVLEDYLEDFNGCVIVVSHDRYFLDRVVDTIFAFEPDGTLRQYPGNYSVYLDYKRAEEAAAVSSQRSAVSGQQSAVSGRKQKAEPTQNSSSLPTPHSPLPIPLSPTQNISVGDASRFLNAEGYTKLKTQNSRKLSYKEKREFEQLETQIPAMEAEKEQIEKTLYKNPPSGFSEVQALSARLAELNSAIDAATDRWLELSEMES</sequence>
<feature type="coiled-coil region" evidence="12">
    <location>
        <begin position="621"/>
        <end position="673"/>
    </location>
</feature>
<dbReference type="InterPro" id="IPR027417">
    <property type="entry name" value="P-loop_NTPase"/>
</dbReference>
<dbReference type="InterPro" id="IPR032781">
    <property type="entry name" value="ABC_tran_Xtn"/>
</dbReference>
<dbReference type="EMBL" id="PVWK01000014">
    <property type="protein sequence ID" value="PSB34451.1"/>
    <property type="molecule type" value="Genomic_DNA"/>
</dbReference>
<evidence type="ECO:0000256" key="1">
    <source>
        <dbReference type="ARBA" id="ARBA00005868"/>
    </source>
</evidence>
<keyword evidence="12" id="KW-0175">Coiled coil</keyword>
<dbReference type="GO" id="GO:0016887">
    <property type="term" value="F:ATP hydrolysis activity"/>
    <property type="evidence" value="ECO:0007669"/>
    <property type="project" value="InterPro"/>
</dbReference>
<dbReference type="GO" id="GO:0003677">
    <property type="term" value="F:DNA binding"/>
    <property type="evidence" value="ECO:0007669"/>
    <property type="project" value="InterPro"/>
</dbReference>
<evidence type="ECO:0000256" key="11">
    <source>
        <dbReference type="ARBA" id="ARBA00022917"/>
    </source>
</evidence>
<evidence type="ECO:0000259" key="14">
    <source>
        <dbReference type="PROSITE" id="PS50893"/>
    </source>
</evidence>
<dbReference type="PANTHER" id="PTHR42855">
    <property type="entry name" value="ABC TRANSPORTER ATP-BINDING SUBUNIT"/>
    <property type="match status" value="1"/>
</dbReference>
<feature type="domain" description="ABC transporter" evidence="14">
    <location>
        <begin position="320"/>
        <end position="541"/>
    </location>
</feature>
<evidence type="ECO:0000256" key="12">
    <source>
        <dbReference type="SAM" id="Coils"/>
    </source>
</evidence>
<dbReference type="GO" id="GO:0006417">
    <property type="term" value="P:regulation of translation"/>
    <property type="evidence" value="ECO:0007669"/>
    <property type="project" value="UniProtKB-KW"/>
</dbReference>
<keyword evidence="11" id="KW-0648">Protein biosynthesis</keyword>
<evidence type="ECO:0000256" key="10">
    <source>
        <dbReference type="ARBA" id="ARBA00022884"/>
    </source>
</evidence>
<dbReference type="InterPro" id="IPR032524">
    <property type="entry name" value="ABC_tran_C"/>
</dbReference>
<dbReference type="GO" id="GO:0006412">
    <property type="term" value="P:translation"/>
    <property type="evidence" value="ECO:0007669"/>
    <property type="project" value="UniProtKB-KW"/>
</dbReference>
<dbReference type="Pfam" id="PF00005">
    <property type="entry name" value="ABC_tran"/>
    <property type="match status" value="2"/>
</dbReference>
<evidence type="ECO:0000313" key="15">
    <source>
        <dbReference type="EMBL" id="PSB34451.1"/>
    </source>
</evidence>
<dbReference type="GO" id="GO:0005524">
    <property type="term" value="F:ATP binding"/>
    <property type="evidence" value="ECO:0007669"/>
    <property type="project" value="UniProtKB-KW"/>
</dbReference>
<keyword evidence="16" id="KW-1185">Reference proteome</keyword>
<keyword evidence="4" id="KW-0699">rRNA-binding</keyword>
<dbReference type="FunFam" id="3.40.50.300:FF:000011">
    <property type="entry name" value="Putative ABC transporter ATP-binding component"/>
    <property type="match status" value="1"/>
</dbReference>
<dbReference type="PANTHER" id="PTHR42855:SF1">
    <property type="entry name" value="ABC TRANSPORTER DOMAIN-CONTAINING PROTEIN"/>
    <property type="match status" value="1"/>
</dbReference>
<dbReference type="AlphaFoldDB" id="A0A2T1EP09"/>
<evidence type="ECO:0000256" key="8">
    <source>
        <dbReference type="ARBA" id="ARBA00022840"/>
    </source>
</evidence>
<dbReference type="SMART" id="SM00382">
    <property type="entry name" value="AAA"/>
    <property type="match status" value="2"/>
</dbReference>
<dbReference type="InterPro" id="IPR051309">
    <property type="entry name" value="ABCF_ATPase"/>
</dbReference>
<protein>
    <submittedName>
        <fullName evidence="15">Multidrug ABC transporter ATP-binding protein</fullName>
    </submittedName>
</protein>
<dbReference type="CDD" id="cd03221">
    <property type="entry name" value="ABCF_EF-3"/>
    <property type="match status" value="2"/>
</dbReference>
<keyword evidence="10" id="KW-0694">RNA-binding</keyword>
<dbReference type="InterPro" id="IPR003439">
    <property type="entry name" value="ABC_transporter-like_ATP-bd"/>
</dbReference>
<comment type="caution">
    <text evidence="15">The sequence shown here is derived from an EMBL/GenBank/DDBJ whole genome shotgun (WGS) entry which is preliminary data.</text>
</comment>